<feature type="transmembrane region" description="Helical" evidence="1">
    <location>
        <begin position="7"/>
        <end position="28"/>
    </location>
</feature>
<dbReference type="EMBL" id="CP010802">
    <property type="protein sequence ID" value="ALC17762.1"/>
    <property type="molecule type" value="Genomic_DNA"/>
</dbReference>
<dbReference type="Proteomes" id="UP000057158">
    <property type="component" value="Chromosome"/>
</dbReference>
<gene>
    <name evidence="2" type="ORF">DSOUD_3036</name>
</gene>
<evidence type="ECO:0000313" key="3">
    <source>
        <dbReference type="Proteomes" id="UP000057158"/>
    </source>
</evidence>
<dbReference type="OrthoDB" id="9895005at2"/>
<keyword evidence="1" id="KW-0472">Membrane</keyword>
<dbReference type="PATRIC" id="fig|1603606.3.peg.3273"/>
<keyword evidence="3" id="KW-1185">Reference proteome</keyword>
<feature type="transmembrane region" description="Helical" evidence="1">
    <location>
        <begin position="48"/>
        <end position="67"/>
    </location>
</feature>
<evidence type="ECO:0000256" key="1">
    <source>
        <dbReference type="SAM" id="Phobius"/>
    </source>
</evidence>
<accession>A0A0M4DJX2</accession>
<reference evidence="2 3" key="1">
    <citation type="submission" date="2015-07" db="EMBL/GenBank/DDBJ databases">
        <title>Isolation and Genomic Characterization of a Novel Halophilic Metal-Reducing Deltaproteobacterium from the Deep Subsurface.</title>
        <authorList>
            <person name="Badalamenti J.P."/>
            <person name="Summers Z.M."/>
            <person name="Gralnick J.A."/>
            <person name="Bond D.R."/>
        </authorList>
    </citation>
    <scope>NUCLEOTIDE SEQUENCE [LARGE SCALE GENOMIC DNA]</scope>
    <source>
        <strain evidence="2 3">WTL</strain>
    </source>
</reference>
<proteinExistence type="predicted"/>
<evidence type="ECO:0008006" key="4">
    <source>
        <dbReference type="Google" id="ProtNLM"/>
    </source>
</evidence>
<dbReference type="KEGG" id="des:DSOUD_3036"/>
<dbReference type="RefSeq" id="WP_053551748.1">
    <property type="nucleotide sequence ID" value="NZ_CP010802.1"/>
</dbReference>
<protein>
    <recommendedName>
        <fullName evidence="4">DUF3185 family protein</fullName>
    </recommendedName>
</protein>
<keyword evidence="1" id="KW-1133">Transmembrane helix</keyword>
<dbReference type="AlphaFoldDB" id="A0A0M4DJX2"/>
<evidence type="ECO:0000313" key="2">
    <source>
        <dbReference type="EMBL" id="ALC17762.1"/>
    </source>
</evidence>
<keyword evidence="1" id="KW-0812">Transmembrane</keyword>
<dbReference type="InterPro" id="IPR021521">
    <property type="entry name" value="DUF3185"/>
</dbReference>
<name>A0A0M4DJX2_9BACT</name>
<organism evidence="2 3">
    <name type="scientific">Desulfuromonas soudanensis</name>
    <dbReference type="NCBI Taxonomy" id="1603606"/>
    <lineage>
        <taxon>Bacteria</taxon>
        <taxon>Pseudomonadati</taxon>
        <taxon>Thermodesulfobacteriota</taxon>
        <taxon>Desulfuromonadia</taxon>
        <taxon>Desulfuromonadales</taxon>
        <taxon>Desulfuromonadaceae</taxon>
        <taxon>Desulfuromonas</taxon>
    </lineage>
</organism>
<dbReference type="Pfam" id="PF11381">
    <property type="entry name" value="DUF3185"/>
    <property type="match status" value="1"/>
</dbReference>
<sequence length="68" mass="6934">MAKGNSQLIAIVLLVVGIALLIWGSNLYGAFGNTFTRAIDGSTDTKTIVVLASGAVCTLLGLVKLGGR</sequence>